<keyword evidence="2" id="KW-1185">Reference proteome</keyword>
<proteinExistence type="predicted"/>
<evidence type="ECO:0000313" key="2">
    <source>
        <dbReference type="Proteomes" id="UP000319375"/>
    </source>
</evidence>
<protein>
    <submittedName>
        <fullName evidence="1">Uncharacterized protein</fullName>
    </submittedName>
</protein>
<gene>
    <name evidence="1" type="ORF">FK530_06790</name>
</gene>
<accession>A0A5C5S5X6</accession>
<dbReference type="AlphaFoldDB" id="A0A5C5S5X6"/>
<dbReference type="Proteomes" id="UP000319375">
    <property type="component" value="Unassembled WGS sequence"/>
</dbReference>
<dbReference type="OrthoDB" id="4569869at2"/>
<evidence type="ECO:0000313" key="1">
    <source>
        <dbReference type="EMBL" id="TWS30210.1"/>
    </source>
</evidence>
<organism evidence="1 2">
    <name type="scientific">Tsukamurella conjunctivitidis</name>
    <dbReference type="NCBI Taxonomy" id="2592068"/>
    <lineage>
        <taxon>Bacteria</taxon>
        <taxon>Bacillati</taxon>
        <taxon>Actinomycetota</taxon>
        <taxon>Actinomycetes</taxon>
        <taxon>Mycobacteriales</taxon>
        <taxon>Tsukamurellaceae</taxon>
        <taxon>Tsukamurella</taxon>
    </lineage>
</organism>
<name>A0A5C5S5X6_9ACTN</name>
<dbReference type="EMBL" id="VIGX01000002">
    <property type="protein sequence ID" value="TWS30210.1"/>
    <property type="molecule type" value="Genomic_DNA"/>
</dbReference>
<reference evidence="1 2" key="1">
    <citation type="submission" date="2019-06" db="EMBL/GenBank/DDBJ databases">
        <title>Tsukamurella conjunctivitidis sp. nov., Tsukamurella assacharolytica sp. nov. and Tsukamurella sputae sp. nov. isolated from patients with conjunctivitis, bacteraemia (lymphoma) and respiratory infection (sputum) in Hong Kong.</title>
        <authorList>
            <person name="Teng J.L.L."/>
            <person name="Lee H.H."/>
            <person name="Fong J.Y.H."/>
            <person name="Fok K.M.N."/>
            <person name="Lau S.K.P."/>
            <person name="Woo P.C.Y."/>
        </authorList>
    </citation>
    <scope>NUCLEOTIDE SEQUENCE [LARGE SCALE GENOMIC DNA]</scope>
    <source>
        <strain evidence="1 2">HKU72</strain>
    </source>
</reference>
<comment type="caution">
    <text evidence="1">The sequence shown here is derived from an EMBL/GenBank/DDBJ whole genome shotgun (WGS) entry which is preliminary data.</text>
</comment>
<sequence>MMADPKFKLDKRGGAEVLKQLAAEQINALARQIAAQAGPDAEVEPYTTDRAAASVSVPADQQAADGVLTRAASAAGVEVRFK</sequence>